<dbReference type="Proteomes" id="UP000698242">
    <property type="component" value="Unassembled WGS sequence"/>
</dbReference>
<dbReference type="AlphaFoldDB" id="A0A921TEM8"/>
<keyword evidence="2" id="KW-0418">Kinase</keyword>
<sequence length="358" mass="38717">MNALHASNEARRLQTLRSYNILDTGIEAAFDEITAIAATLCGKPIAMITLIDEERQWIKSEVGLGCREMPIGQSVCARVMNEREVVVIPDTALDPRTRDNPLRQATPPMAFYAGAPLIAPNGDALGALCLLDEVPGTLTPVQIETLRVMAKQVMAQLELRRTLRRADVLRREVDHRVKNSLQTVASLTRMQARRVVGDEAREALDVVQRRLENVAALNSELYRTNAGEGSIDIAPFLASIGRLVSEGGPERVHLTLAAEAILVGSARAGSLAVIVNEFAMNSFKHAFPDDRAGQVTFTGARRGEASYSLVCRDDGVGSPDSAQRGLGALIIESAVEQLDGQLETLEGPGYGIEVVFPI</sequence>
<comment type="caution">
    <text evidence="2">The sequence shown here is derived from an EMBL/GenBank/DDBJ whole genome shotgun (WGS) entry which is preliminary data.</text>
</comment>
<evidence type="ECO:0000313" key="2">
    <source>
        <dbReference type="EMBL" id="KAF0677472.1"/>
    </source>
</evidence>
<dbReference type="EC" id="2.7.13.3" evidence="2"/>
<dbReference type="OrthoDB" id="9816309at2"/>
<dbReference type="InterPro" id="IPR029016">
    <property type="entry name" value="GAF-like_dom_sf"/>
</dbReference>
<dbReference type="EMBL" id="APKE01000002">
    <property type="protein sequence ID" value="KAF0677472.1"/>
    <property type="molecule type" value="Genomic_DNA"/>
</dbReference>
<protein>
    <submittedName>
        <fullName evidence="2">Two-component system cell cycle sensor kinase and response regulator</fullName>
        <ecNumber evidence="2">2.7.13.3</ecNumber>
    </submittedName>
</protein>
<proteinExistence type="predicted"/>
<evidence type="ECO:0000313" key="3">
    <source>
        <dbReference type="Proteomes" id="UP000698242"/>
    </source>
</evidence>
<dbReference type="InterPro" id="IPR003018">
    <property type="entry name" value="GAF"/>
</dbReference>
<keyword evidence="3" id="KW-1185">Reference proteome</keyword>
<organism evidence="2 3">
    <name type="scientific">Profundibacterium mesophilum KAUST100406-0324</name>
    <dbReference type="NCBI Taxonomy" id="1037889"/>
    <lineage>
        <taxon>Bacteria</taxon>
        <taxon>Pseudomonadati</taxon>
        <taxon>Pseudomonadota</taxon>
        <taxon>Alphaproteobacteria</taxon>
        <taxon>Rhodobacterales</taxon>
        <taxon>Roseobacteraceae</taxon>
        <taxon>Profundibacterium</taxon>
    </lineage>
</organism>
<dbReference type="GO" id="GO:0004673">
    <property type="term" value="F:protein histidine kinase activity"/>
    <property type="evidence" value="ECO:0007669"/>
    <property type="project" value="UniProtKB-EC"/>
</dbReference>
<dbReference type="SUPFAM" id="SSF55781">
    <property type="entry name" value="GAF domain-like"/>
    <property type="match status" value="1"/>
</dbReference>
<dbReference type="InterPro" id="IPR011495">
    <property type="entry name" value="Sig_transdc_His_kin_sub2_dim/P"/>
</dbReference>
<dbReference type="SMART" id="SM00065">
    <property type="entry name" value="GAF"/>
    <property type="match status" value="1"/>
</dbReference>
<dbReference type="RefSeq" id="WP_159963637.1">
    <property type="nucleotide sequence ID" value="NZ_APKE01000002.1"/>
</dbReference>
<keyword evidence="2" id="KW-0808">Transferase</keyword>
<feature type="domain" description="GAF" evidence="1">
    <location>
        <begin position="25"/>
        <end position="167"/>
    </location>
</feature>
<evidence type="ECO:0000259" key="1">
    <source>
        <dbReference type="SMART" id="SM00065"/>
    </source>
</evidence>
<dbReference type="Pfam" id="PF01590">
    <property type="entry name" value="GAF"/>
    <property type="match status" value="1"/>
</dbReference>
<dbReference type="SUPFAM" id="SSF55874">
    <property type="entry name" value="ATPase domain of HSP90 chaperone/DNA topoisomerase II/histidine kinase"/>
    <property type="match status" value="1"/>
</dbReference>
<dbReference type="Pfam" id="PF07568">
    <property type="entry name" value="HisKA_2"/>
    <property type="match status" value="1"/>
</dbReference>
<reference evidence="2" key="1">
    <citation type="submission" date="2013-03" db="EMBL/GenBank/DDBJ databases">
        <title>Genome Sequence of the Profundibacterium mesophilum strain KAUST100406-0324T from Red Sea, a novel genus in the family Rhodobacteraceae.</title>
        <authorList>
            <person name="Essack M."/>
            <person name="Alam I."/>
            <person name="Lafi F."/>
            <person name="Alawi W."/>
            <person name="Kamanu F."/>
            <person name="Al-Suwailem A."/>
            <person name="Lee O.O."/>
            <person name="Xu Y."/>
            <person name="Bajic V."/>
            <person name="Qian P.-Y."/>
            <person name="Archer J."/>
        </authorList>
    </citation>
    <scope>NUCLEOTIDE SEQUENCE</scope>
    <source>
        <strain evidence="2">KAUST100406-0324</strain>
    </source>
</reference>
<dbReference type="PANTHER" id="PTHR43102">
    <property type="entry name" value="SLR1143 PROTEIN"/>
    <property type="match status" value="1"/>
</dbReference>
<gene>
    <name evidence="2" type="ORF">PMES_00165</name>
</gene>
<dbReference type="Gene3D" id="3.30.450.40">
    <property type="match status" value="1"/>
</dbReference>
<dbReference type="InterPro" id="IPR036890">
    <property type="entry name" value="HATPase_C_sf"/>
</dbReference>
<accession>A0A921TEM8</accession>
<dbReference type="PANTHER" id="PTHR43102:SF2">
    <property type="entry name" value="GAF DOMAIN-CONTAINING PROTEIN"/>
    <property type="match status" value="1"/>
</dbReference>
<dbReference type="Gene3D" id="3.30.565.10">
    <property type="entry name" value="Histidine kinase-like ATPase, C-terminal domain"/>
    <property type="match status" value="1"/>
</dbReference>
<name>A0A921TEM8_9RHOB</name>